<protein>
    <submittedName>
        <fullName evidence="2">Uncharacterized protein</fullName>
    </submittedName>
</protein>
<name>A0A8T1XLX1_9BRAS</name>
<accession>A0A8T1XLX1</accession>
<comment type="caution">
    <text evidence="2">The sequence shown here is derived from an EMBL/GenBank/DDBJ whole genome shotgun (WGS) entry which is preliminary data.</text>
</comment>
<proteinExistence type="predicted"/>
<evidence type="ECO:0000313" key="2">
    <source>
        <dbReference type="EMBL" id="KAG7534815.1"/>
    </source>
</evidence>
<keyword evidence="3" id="KW-1185">Reference proteome</keyword>
<feature type="compositionally biased region" description="Basic and acidic residues" evidence="1">
    <location>
        <begin position="56"/>
        <end position="89"/>
    </location>
</feature>
<reference evidence="2 3" key="1">
    <citation type="submission" date="2020-12" db="EMBL/GenBank/DDBJ databases">
        <title>Concerted genomic and epigenomic changes stabilize Arabidopsis allopolyploids.</title>
        <authorList>
            <person name="Chen Z."/>
        </authorList>
    </citation>
    <scope>NUCLEOTIDE SEQUENCE [LARGE SCALE GENOMIC DNA]</scope>
    <source>
        <strain evidence="2">Allo738</strain>
        <tissue evidence="2">Leaf</tissue>
    </source>
</reference>
<dbReference type="EMBL" id="JAEFBK010000013">
    <property type="protein sequence ID" value="KAG7534815.1"/>
    <property type="molecule type" value="Genomic_DNA"/>
</dbReference>
<evidence type="ECO:0000256" key="1">
    <source>
        <dbReference type="SAM" id="MobiDB-lite"/>
    </source>
</evidence>
<organism evidence="2 3">
    <name type="scientific">Arabidopsis thaliana x Arabidopsis arenosa</name>
    <dbReference type="NCBI Taxonomy" id="1240361"/>
    <lineage>
        <taxon>Eukaryota</taxon>
        <taxon>Viridiplantae</taxon>
        <taxon>Streptophyta</taxon>
        <taxon>Embryophyta</taxon>
        <taxon>Tracheophyta</taxon>
        <taxon>Spermatophyta</taxon>
        <taxon>Magnoliopsida</taxon>
        <taxon>eudicotyledons</taxon>
        <taxon>Gunneridae</taxon>
        <taxon>Pentapetalae</taxon>
        <taxon>rosids</taxon>
        <taxon>malvids</taxon>
        <taxon>Brassicales</taxon>
        <taxon>Brassicaceae</taxon>
        <taxon>Camelineae</taxon>
        <taxon>Arabidopsis</taxon>
    </lineage>
</organism>
<gene>
    <name evidence="2" type="ORF">ISN45_Aa08g023300</name>
</gene>
<sequence>MSNIKIFHLFPDDKDIEAMQQPESLLVPSKPDSPDSSLSPHHQENQSKIQQNHQHQQQDQELEKLQDGSRGKRKWECDEDGTSRVKIPETPRNSNSVCYCPPRPPRKPKAIPAMKRRAMWVKRSVVFLDVAREVESMFPPSVLQDFSKKIKKARS</sequence>
<evidence type="ECO:0000313" key="3">
    <source>
        <dbReference type="Proteomes" id="UP000694240"/>
    </source>
</evidence>
<feature type="compositionally biased region" description="Low complexity" evidence="1">
    <location>
        <begin position="24"/>
        <end position="55"/>
    </location>
</feature>
<feature type="region of interest" description="Disordered" evidence="1">
    <location>
        <begin position="1"/>
        <end position="109"/>
    </location>
</feature>
<dbReference type="AlphaFoldDB" id="A0A8T1XLX1"/>
<dbReference type="Proteomes" id="UP000694240">
    <property type="component" value="Chromosome 13"/>
</dbReference>